<sequence>MTISYKHIFRVALLSTVLGFSACDKFLEERPSKTSSVQATTAAQLEALLNNTASFYLEANRSAIYATDDCGLSAAMYKSSASPFNMAAVQFATWDTLYLQDDTQETFWNNEFRKIFHANMVLSLVGAVSGTAEQKATLTADAHFIRAYSYFQLATTFCLPYNEASKNELGLPIKTSTSFEEPLKRAPLQDVYKQIESDLTEALKITQPLVQEGRARHWRANKAAVNGFAARYYLTRNNYAEAQKYAQLALDEYSVLVDYNTEMRYGRTQSVVTDPGKPESKTVVLQYPYTHDNQTDLTDMIGWKEFLYFRMLNHGSWWYIPSQGLLNLYDKDHDLRYRYHIVENYSYDRGMINPSFDYPGYIFFFKDRLPSGPTVPEMLLIKAEALARTNKPAEAVAVLNQLRAKRMTPGAWVTLVATTPDDAIAKVLEERRRELPFTHRWNDIRRYNNNDYALDDITLTRDFYPYNVASVQTNEPVKTYTLAKGSRRFAQPIPRTELVASGGVIEQNKY</sequence>
<keyword evidence="3" id="KW-0732">Signal</keyword>
<comment type="subcellular location">
    <subcellularLocation>
        <location evidence="1">Cell outer membrane</location>
    </subcellularLocation>
</comment>
<dbReference type="Gene3D" id="1.25.40.390">
    <property type="match status" value="1"/>
</dbReference>
<keyword evidence="9" id="KW-1185">Reference proteome</keyword>
<evidence type="ECO:0000259" key="6">
    <source>
        <dbReference type="Pfam" id="PF07980"/>
    </source>
</evidence>
<dbReference type="EMBL" id="CP107006">
    <property type="protein sequence ID" value="UYQ95677.1"/>
    <property type="molecule type" value="Genomic_DNA"/>
</dbReference>
<evidence type="ECO:0000256" key="2">
    <source>
        <dbReference type="ARBA" id="ARBA00006275"/>
    </source>
</evidence>
<feature type="domain" description="RagB/SusD" evidence="6">
    <location>
        <begin position="377"/>
        <end position="509"/>
    </location>
</feature>
<feature type="domain" description="SusD-like N-terminal" evidence="7">
    <location>
        <begin position="25"/>
        <end position="234"/>
    </location>
</feature>
<evidence type="ECO:0000313" key="9">
    <source>
        <dbReference type="Proteomes" id="UP001162741"/>
    </source>
</evidence>
<name>A0ABY6JAS7_9BACT</name>
<organism evidence="8 9">
    <name type="scientific">Chitinophaga horti</name>
    <dbReference type="NCBI Taxonomy" id="2920382"/>
    <lineage>
        <taxon>Bacteria</taxon>
        <taxon>Pseudomonadati</taxon>
        <taxon>Bacteroidota</taxon>
        <taxon>Chitinophagia</taxon>
        <taxon>Chitinophagales</taxon>
        <taxon>Chitinophagaceae</taxon>
        <taxon>Chitinophaga</taxon>
    </lineage>
</organism>
<gene>
    <name evidence="8" type="ORF">MKQ68_11240</name>
</gene>
<dbReference type="Pfam" id="PF07980">
    <property type="entry name" value="SusD_RagB"/>
    <property type="match status" value="1"/>
</dbReference>
<dbReference type="InterPro" id="IPR012944">
    <property type="entry name" value="SusD_RagB_dom"/>
</dbReference>
<evidence type="ECO:0000256" key="5">
    <source>
        <dbReference type="ARBA" id="ARBA00023237"/>
    </source>
</evidence>
<protein>
    <submittedName>
        <fullName evidence="8">RagB/SusD family nutrient uptake outer membrane protein</fullName>
    </submittedName>
</protein>
<dbReference type="InterPro" id="IPR011990">
    <property type="entry name" value="TPR-like_helical_dom_sf"/>
</dbReference>
<dbReference type="Pfam" id="PF14322">
    <property type="entry name" value="SusD-like_3"/>
    <property type="match status" value="1"/>
</dbReference>
<dbReference type="PROSITE" id="PS51257">
    <property type="entry name" value="PROKAR_LIPOPROTEIN"/>
    <property type="match status" value="1"/>
</dbReference>
<dbReference type="Proteomes" id="UP001162741">
    <property type="component" value="Chromosome"/>
</dbReference>
<proteinExistence type="inferred from homology"/>
<keyword evidence="4" id="KW-0472">Membrane</keyword>
<reference evidence="8" key="1">
    <citation type="submission" date="2022-10" db="EMBL/GenBank/DDBJ databases">
        <title>Chitinophaga sp. nov., isolated from soil.</title>
        <authorList>
            <person name="Jeon C.O."/>
        </authorList>
    </citation>
    <scope>NUCLEOTIDE SEQUENCE</scope>
    <source>
        <strain evidence="8">R8</strain>
    </source>
</reference>
<keyword evidence="5" id="KW-0998">Cell outer membrane</keyword>
<evidence type="ECO:0000256" key="4">
    <source>
        <dbReference type="ARBA" id="ARBA00023136"/>
    </source>
</evidence>
<dbReference type="RefSeq" id="WP_244843174.1">
    <property type="nucleotide sequence ID" value="NZ_CP107006.1"/>
</dbReference>
<dbReference type="InterPro" id="IPR033985">
    <property type="entry name" value="SusD-like_N"/>
</dbReference>
<evidence type="ECO:0000256" key="1">
    <source>
        <dbReference type="ARBA" id="ARBA00004442"/>
    </source>
</evidence>
<evidence type="ECO:0000259" key="7">
    <source>
        <dbReference type="Pfam" id="PF14322"/>
    </source>
</evidence>
<accession>A0ABY6JAS7</accession>
<dbReference type="SUPFAM" id="SSF48452">
    <property type="entry name" value="TPR-like"/>
    <property type="match status" value="1"/>
</dbReference>
<evidence type="ECO:0000256" key="3">
    <source>
        <dbReference type="ARBA" id="ARBA00022729"/>
    </source>
</evidence>
<comment type="similarity">
    <text evidence="2">Belongs to the SusD family.</text>
</comment>
<evidence type="ECO:0000313" key="8">
    <source>
        <dbReference type="EMBL" id="UYQ95677.1"/>
    </source>
</evidence>